<dbReference type="GO" id="GO:0007165">
    <property type="term" value="P:signal transduction"/>
    <property type="evidence" value="ECO:0007669"/>
    <property type="project" value="InterPro"/>
</dbReference>
<dbReference type="Gene3D" id="3.40.50.300">
    <property type="entry name" value="P-loop containing nucleotide triphosphate hydrolases"/>
    <property type="match status" value="1"/>
</dbReference>
<feature type="region of interest" description="Disordered" evidence="3">
    <location>
        <begin position="696"/>
        <end position="715"/>
    </location>
</feature>
<dbReference type="SMART" id="SM00175">
    <property type="entry name" value="RAB"/>
    <property type="match status" value="1"/>
</dbReference>
<dbReference type="PANTHER" id="PTHR45752:SF187">
    <property type="entry name" value="LEUCINE-RICH REPEAT AND IQ DOMAIN-CONTAINING PROTEIN 4"/>
    <property type="match status" value="1"/>
</dbReference>
<reference evidence="6 7" key="1">
    <citation type="submission" date="2018-12" db="EMBL/GenBank/DDBJ databases">
        <authorList>
            <person name="Yang Y."/>
        </authorList>
    </citation>
    <scope>NUCLEOTIDE SEQUENCE [LARGE SCALE GENOMIC DNA]</scope>
    <source>
        <strain evidence="6 7">L-25-5w-1</strain>
    </source>
</reference>
<dbReference type="SUPFAM" id="SSF52200">
    <property type="entry name" value="Toll/Interleukin receptor TIR domain"/>
    <property type="match status" value="1"/>
</dbReference>
<organism evidence="6 7">
    <name type="scientific">Azospirillum griseum</name>
    <dbReference type="NCBI Taxonomy" id="2496639"/>
    <lineage>
        <taxon>Bacteria</taxon>
        <taxon>Pseudomonadati</taxon>
        <taxon>Pseudomonadota</taxon>
        <taxon>Alphaproteobacteria</taxon>
        <taxon>Rhodospirillales</taxon>
        <taxon>Azospirillaceae</taxon>
        <taxon>Azospirillum</taxon>
    </lineage>
</organism>
<dbReference type="InterPro" id="IPR000157">
    <property type="entry name" value="TIR_dom"/>
</dbReference>
<keyword evidence="2" id="KW-0677">Repeat</keyword>
<dbReference type="InterPro" id="IPR050715">
    <property type="entry name" value="LRR-SigEffector_domain"/>
</dbReference>
<feature type="domain" description="TIR" evidence="4">
    <location>
        <begin position="732"/>
        <end position="859"/>
    </location>
</feature>
<evidence type="ECO:0000256" key="1">
    <source>
        <dbReference type="ARBA" id="ARBA00022614"/>
    </source>
</evidence>
<dbReference type="Pfam" id="PF16095">
    <property type="entry name" value="COR-A"/>
    <property type="match status" value="1"/>
</dbReference>
<dbReference type="SUPFAM" id="SSF52058">
    <property type="entry name" value="L domain-like"/>
    <property type="match status" value="1"/>
</dbReference>
<dbReference type="Gene3D" id="3.40.50.10140">
    <property type="entry name" value="Toll/interleukin-1 receptor homology (TIR) domain"/>
    <property type="match status" value="1"/>
</dbReference>
<dbReference type="SUPFAM" id="SSF52540">
    <property type="entry name" value="P-loop containing nucleoside triphosphate hydrolases"/>
    <property type="match status" value="1"/>
</dbReference>
<proteinExistence type="predicted"/>
<dbReference type="AlphaFoldDB" id="A0A431VDB6"/>
<dbReference type="Proteomes" id="UP000277007">
    <property type="component" value="Unassembled WGS sequence"/>
</dbReference>
<evidence type="ECO:0000259" key="5">
    <source>
        <dbReference type="Pfam" id="PF16095"/>
    </source>
</evidence>
<evidence type="ECO:0000256" key="3">
    <source>
        <dbReference type="SAM" id="MobiDB-lite"/>
    </source>
</evidence>
<protein>
    <submittedName>
        <fullName evidence="6">TIR domain-containing protein</fullName>
    </submittedName>
</protein>
<dbReference type="Pfam" id="PF12799">
    <property type="entry name" value="LRR_4"/>
    <property type="match status" value="1"/>
</dbReference>
<keyword evidence="7" id="KW-1185">Reference proteome</keyword>
<dbReference type="EMBL" id="RXMA01000020">
    <property type="protein sequence ID" value="RTR17226.1"/>
    <property type="molecule type" value="Genomic_DNA"/>
</dbReference>
<dbReference type="PRINTS" id="PR00449">
    <property type="entry name" value="RASTRNSFRMNG"/>
</dbReference>
<dbReference type="InterPro" id="IPR032171">
    <property type="entry name" value="COR-A"/>
</dbReference>
<dbReference type="InterPro" id="IPR032675">
    <property type="entry name" value="LRR_dom_sf"/>
</dbReference>
<evidence type="ECO:0000313" key="6">
    <source>
        <dbReference type="EMBL" id="RTR17226.1"/>
    </source>
</evidence>
<evidence type="ECO:0000259" key="4">
    <source>
        <dbReference type="Pfam" id="PF13676"/>
    </source>
</evidence>
<evidence type="ECO:0000256" key="2">
    <source>
        <dbReference type="ARBA" id="ARBA00022737"/>
    </source>
</evidence>
<dbReference type="InterPro" id="IPR025875">
    <property type="entry name" value="Leu-rich_rpt_4"/>
</dbReference>
<dbReference type="Gene3D" id="3.80.10.10">
    <property type="entry name" value="Ribonuclease Inhibitor"/>
    <property type="match status" value="1"/>
</dbReference>
<comment type="caution">
    <text evidence="6">The sequence shown here is derived from an EMBL/GenBank/DDBJ whole genome shotgun (WGS) entry which is preliminary data.</text>
</comment>
<feature type="domain" description="COR" evidence="5">
    <location>
        <begin position="451"/>
        <end position="587"/>
    </location>
</feature>
<dbReference type="OrthoDB" id="7811098at2"/>
<gene>
    <name evidence="6" type="ORF">EJ903_18590</name>
</gene>
<dbReference type="InterPro" id="IPR035897">
    <property type="entry name" value="Toll_tir_struct_dom_sf"/>
</dbReference>
<accession>A0A431VDB6</accession>
<dbReference type="Pfam" id="PF08477">
    <property type="entry name" value="Roc"/>
    <property type="match status" value="1"/>
</dbReference>
<sequence>MAHTPEDSDGMAIARQRIAEEAEARTGRLDLRDLRLERLPDNLFDLTHLRELDLGNPSWWVPNLSGPNHINAQRTGFGTLVRLENLAVSHSDLTSLDFVSSLPTLHGFACGCNEVSDLGPLAACSNLRSLNCANTQVGDLTPLTACSNLQILNCSNTRVSDLAPLAECSNLQHLDASGCQLQPLPAALLSQPFLETLWLSNATVAGIPSSGVLSQDLGDNCLNRVRAHYADLAAGAAETGRVKLILLGNGGVGKTQIARWLAEKPFDEAWDSTHGIAVGGVTLADDAATQMQIWDFGGQEIYHGAHALFLGGPAVIAIVWDPATEAEPMQTCNGLTFRNQPLAYWAAVARHLGHRDSPLLVIQSKCDRLEQEVRTPPLPAGLLDHRPYTKNLQVSAKAKRGRASLLETLADAATWLRAPERLGAVRVGAGRLRVQQRLEAMIAADQYRSPDERQHRLLTMDAFTDLCSEAGGVSSPAALLTYLDAEGTVLHRPGLFDDRIILDQNWALEAVYAVFERDRGAFTEIRRANGRFTRDLLARLVWQNHSAAEQDLFLDLMRSCGIAFEHRRFTIDDDGAETIEYIAPELLPATTDTGGLWTAGDPTETVTFDYPLLHGGLIRSVMAELGGRAGANARYWRDGLCGFEADSQSRLWIDQTTGTDPATPWQGHLRLRTQGGNARELMDQLVRVVERAQQRVGLTPSTVTRSSPPDPRTEPRALTLVQEKPNQPEWYVSYAWGDDSEDGKAREAIVDRLCDAAAERGRVIVRDKNELSLGDNLIRFMERIGQGDRVFVILSNKYLASPNCMFELTELWRTSKQDPALFRSRVRICALPKTEIWTDDHRNHWIDHWEEQENKLFERIQKSKIAAMADANHRNLKLFHRFSTQVADILSNLTDHIQPRTFEELEQYGLDDC</sequence>
<dbReference type="PANTHER" id="PTHR45752">
    <property type="entry name" value="LEUCINE-RICH REPEAT-CONTAINING"/>
    <property type="match status" value="1"/>
</dbReference>
<keyword evidence="1" id="KW-0433">Leucine-rich repeat</keyword>
<name>A0A431VDB6_9PROT</name>
<evidence type="ECO:0000313" key="7">
    <source>
        <dbReference type="Proteomes" id="UP000277007"/>
    </source>
</evidence>
<dbReference type="Pfam" id="PF13676">
    <property type="entry name" value="TIR_2"/>
    <property type="match status" value="1"/>
</dbReference>
<dbReference type="InterPro" id="IPR027417">
    <property type="entry name" value="P-loop_NTPase"/>
</dbReference>